<dbReference type="PROSITE" id="PS00108">
    <property type="entry name" value="PROTEIN_KINASE_ST"/>
    <property type="match status" value="1"/>
</dbReference>
<name>A0A2U1NIA6_ARTAN</name>
<evidence type="ECO:0000256" key="4">
    <source>
        <dbReference type="ARBA" id="ARBA00022679"/>
    </source>
</evidence>
<comment type="caution">
    <text evidence="10">The sequence shown here is derived from an EMBL/GenBank/DDBJ whole genome shotgun (WGS) entry which is preliminary data.</text>
</comment>
<dbReference type="InterPro" id="IPR008271">
    <property type="entry name" value="Ser/Thr_kinase_AS"/>
</dbReference>
<dbReference type="PANTHER" id="PTHR24056">
    <property type="entry name" value="CELL DIVISION PROTEIN KINASE"/>
    <property type="match status" value="1"/>
</dbReference>
<evidence type="ECO:0000256" key="7">
    <source>
        <dbReference type="ARBA" id="ARBA00022840"/>
    </source>
</evidence>
<dbReference type="GO" id="GO:0045944">
    <property type="term" value="P:positive regulation of transcription by RNA polymerase II"/>
    <property type="evidence" value="ECO:0007669"/>
    <property type="project" value="TreeGrafter"/>
</dbReference>
<keyword evidence="4" id="KW-0808">Transferase</keyword>
<dbReference type="GO" id="GO:0005524">
    <property type="term" value="F:ATP binding"/>
    <property type="evidence" value="ECO:0007669"/>
    <property type="project" value="UniProtKB-KW"/>
</dbReference>
<evidence type="ECO:0000256" key="5">
    <source>
        <dbReference type="ARBA" id="ARBA00022741"/>
    </source>
</evidence>
<evidence type="ECO:0000259" key="9">
    <source>
        <dbReference type="PROSITE" id="PS50011"/>
    </source>
</evidence>
<evidence type="ECO:0000256" key="8">
    <source>
        <dbReference type="SAM" id="MobiDB-lite"/>
    </source>
</evidence>
<dbReference type="GO" id="GO:0004693">
    <property type="term" value="F:cyclin-dependent protein serine/threonine kinase activity"/>
    <property type="evidence" value="ECO:0007669"/>
    <property type="project" value="TreeGrafter"/>
</dbReference>
<dbReference type="GO" id="GO:0005737">
    <property type="term" value="C:cytoplasm"/>
    <property type="evidence" value="ECO:0007669"/>
    <property type="project" value="TreeGrafter"/>
</dbReference>
<organism evidence="10 11">
    <name type="scientific">Artemisia annua</name>
    <name type="common">Sweet wormwood</name>
    <dbReference type="NCBI Taxonomy" id="35608"/>
    <lineage>
        <taxon>Eukaryota</taxon>
        <taxon>Viridiplantae</taxon>
        <taxon>Streptophyta</taxon>
        <taxon>Embryophyta</taxon>
        <taxon>Tracheophyta</taxon>
        <taxon>Spermatophyta</taxon>
        <taxon>Magnoliopsida</taxon>
        <taxon>eudicotyledons</taxon>
        <taxon>Gunneridae</taxon>
        <taxon>Pentapetalae</taxon>
        <taxon>asterids</taxon>
        <taxon>campanulids</taxon>
        <taxon>Asterales</taxon>
        <taxon>Asteraceae</taxon>
        <taxon>Asteroideae</taxon>
        <taxon>Anthemideae</taxon>
        <taxon>Artemisiinae</taxon>
        <taxon>Artemisia</taxon>
    </lineage>
</organism>
<feature type="region of interest" description="Disordered" evidence="8">
    <location>
        <begin position="1"/>
        <end position="28"/>
    </location>
</feature>
<dbReference type="EMBL" id="PKPP01002766">
    <property type="protein sequence ID" value="PWA73239.1"/>
    <property type="molecule type" value="Genomic_DNA"/>
</dbReference>
<reference evidence="10 11" key="1">
    <citation type="journal article" date="2018" name="Mol. Plant">
        <title>The genome of Artemisia annua provides insight into the evolution of Asteraceae family and artemisinin biosynthesis.</title>
        <authorList>
            <person name="Shen Q."/>
            <person name="Zhang L."/>
            <person name="Liao Z."/>
            <person name="Wang S."/>
            <person name="Yan T."/>
            <person name="Shi P."/>
            <person name="Liu M."/>
            <person name="Fu X."/>
            <person name="Pan Q."/>
            <person name="Wang Y."/>
            <person name="Lv Z."/>
            <person name="Lu X."/>
            <person name="Zhang F."/>
            <person name="Jiang W."/>
            <person name="Ma Y."/>
            <person name="Chen M."/>
            <person name="Hao X."/>
            <person name="Li L."/>
            <person name="Tang Y."/>
            <person name="Lv G."/>
            <person name="Zhou Y."/>
            <person name="Sun X."/>
            <person name="Brodelius P.E."/>
            <person name="Rose J.K.C."/>
            <person name="Tang K."/>
        </authorList>
    </citation>
    <scope>NUCLEOTIDE SEQUENCE [LARGE SCALE GENOMIC DNA]</scope>
    <source>
        <strain evidence="11">cv. Huhao1</strain>
        <tissue evidence="10">Leaf</tissue>
    </source>
</reference>
<dbReference type="PROSITE" id="PS50011">
    <property type="entry name" value="PROTEIN_KINASE_DOM"/>
    <property type="match status" value="1"/>
</dbReference>
<dbReference type="GO" id="GO:0008353">
    <property type="term" value="F:RNA polymerase II CTD heptapeptide repeat kinase activity"/>
    <property type="evidence" value="ECO:0007669"/>
    <property type="project" value="UniProtKB-EC"/>
</dbReference>
<dbReference type="PANTHER" id="PTHR24056:SF0">
    <property type="entry name" value="CYCLIN-DEPENDENT KINASE 7"/>
    <property type="match status" value="1"/>
</dbReference>
<feature type="domain" description="Protein kinase" evidence="9">
    <location>
        <begin position="1"/>
        <end position="109"/>
    </location>
</feature>
<protein>
    <recommendedName>
        <fullName evidence="2">[RNA-polymerase]-subunit kinase</fullName>
        <ecNumber evidence="2">2.7.11.23</ecNumber>
    </recommendedName>
</protein>
<evidence type="ECO:0000313" key="10">
    <source>
        <dbReference type="EMBL" id="PWA73239.1"/>
    </source>
</evidence>
<dbReference type="InterPro" id="IPR000719">
    <property type="entry name" value="Prot_kinase_dom"/>
</dbReference>
<dbReference type="Proteomes" id="UP000245207">
    <property type="component" value="Unassembled WGS sequence"/>
</dbReference>
<dbReference type="OrthoDB" id="1732493at2759"/>
<comment type="similarity">
    <text evidence="1">Belongs to the protein kinase superfamily. CMGC Ser/Thr protein kinase family. CDC2/CDKX subfamily.</text>
</comment>
<dbReference type="STRING" id="35608.A0A2U1NIA6"/>
<keyword evidence="6 10" id="KW-0418">Kinase</keyword>
<evidence type="ECO:0000256" key="6">
    <source>
        <dbReference type="ARBA" id="ARBA00022777"/>
    </source>
</evidence>
<dbReference type="SUPFAM" id="SSF56112">
    <property type="entry name" value="Protein kinase-like (PK-like)"/>
    <property type="match status" value="1"/>
</dbReference>
<dbReference type="AlphaFoldDB" id="A0A2U1NIA6"/>
<dbReference type="Pfam" id="PF00069">
    <property type="entry name" value="Pkinase"/>
    <property type="match status" value="1"/>
</dbReference>
<evidence type="ECO:0000313" key="11">
    <source>
        <dbReference type="Proteomes" id="UP000245207"/>
    </source>
</evidence>
<keyword evidence="11" id="KW-1185">Reference proteome</keyword>
<proteinExistence type="inferred from homology"/>
<dbReference type="GO" id="GO:0070985">
    <property type="term" value="C:transcription factor TFIIK complex"/>
    <property type="evidence" value="ECO:0007669"/>
    <property type="project" value="TreeGrafter"/>
</dbReference>
<evidence type="ECO:0000256" key="3">
    <source>
        <dbReference type="ARBA" id="ARBA00022527"/>
    </source>
</evidence>
<accession>A0A2U1NIA6</accession>
<gene>
    <name evidence="10" type="ORF">CTI12_AA263400</name>
</gene>
<dbReference type="InterPro" id="IPR011009">
    <property type="entry name" value="Kinase-like_dom_sf"/>
</dbReference>
<dbReference type="Gene3D" id="1.10.510.10">
    <property type="entry name" value="Transferase(Phosphotransferase) domain 1"/>
    <property type="match status" value="1"/>
</dbReference>
<dbReference type="EC" id="2.7.11.23" evidence="2"/>
<evidence type="ECO:0000256" key="1">
    <source>
        <dbReference type="ARBA" id="ARBA00006485"/>
    </source>
</evidence>
<keyword evidence="5" id="KW-0547">Nucleotide-binding</keyword>
<sequence length="109" mass="12423">MDVSVRKDDETKRGHRDKDHRTNCCDKENSAPEAERFLETDLEAVIRNRNIILSPTNIKSYIQMTLKALAVCHKRVLHRDMKPNNLLIGPRGQLKLAAFGLARIFGSPN</sequence>
<evidence type="ECO:0000256" key="2">
    <source>
        <dbReference type="ARBA" id="ARBA00012409"/>
    </source>
</evidence>
<keyword evidence="3" id="KW-0723">Serine/threonine-protein kinase</keyword>
<keyword evidence="7" id="KW-0067">ATP-binding</keyword>
<dbReference type="InterPro" id="IPR050108">
    <property type="entry name" value="CDK"/>
</dbReference>